<sequence length="219" mass="24276">MHFPHSKCTLPCAERPTRGNRHRRSPAPTASYRSLLLRPRTQQAARPCSHAPAAPYDGPRGKYQTFLDLKTTQKTSRSKGLEFLDVRKQGQDVRMLNGDKQSDGATAMSATRESGNRGTETDGAACPGSRRTTRVSLSRLGCTNCRARLLDCIENGEPTGCLPRPLWEQRHSARGKLCIIKPAPIRSYQSSSIGLCTGGYYSQGRWARYCVRSIRPDPI</sequence>
<dbReference type="GeneID" id="66063288"/>
<gene>
    <name evidence="2" type="ORF">UV8b_02510</name>
</gene>
<organism evidence="2 3">
    <name type="scientific">Ustilaginoidea virens</name>
    <name type="common">Rice false smut fungus</name>
    <name type="synonym">Villosiclava virens</name>
    <dbReference type="NCBI Taxonomy" id="1159556"/>
    <lineage>
        <taxon>Eukaryota</taxon>
        <taxon>Fungi</taxon>
        <taxon>Dikarya</taxon>
        <taxon>Ascomycota</taxon>
        <taxon>Pezizomycotina</taxon>
        <taxon>Sordariomycetes</taxon>
        <taxon>Hypocreomycetidae</taxon>
        <taxon>Hypocreales</taxon>
        <taxon>Clavicipitaceae</taxon>
        <taxon>Ustilaginoidea</taxon>
    </lineage>
</organism>
<feature type="region of interest" description="Disordered" evidence="1">
    <location>
        <begin position="1"/>
        <end position="34"/>
    </location>
</feature>
<evidence type="ECO:0000313" key="3">
    <source>
        <dbReference type="Proteomes" id="UP000027002"/>
    </source>
</evidence>
<evidence type="ECO:0000256" key="1">
    <source>
        <dbReference type="SAM" id="MobiDB-lite"/>
    </source>
</evidence>
<feature type="region of interest" description="Disordered" evidence="1">
    <location>
        <begin position="40"/>
        <end position="59"/>
    </location>
</feature>
<keyword evidence="3" id="KW-1185">Reference proteome</keyword>
<dbReference type="AlphaFoldDB" id="A0A8E5HNK8"/>
<dbReference type="EMBL" id="CP072754">
    <property type="protein sequence ID" value="QUC18269.1"/>
    <property type="molecule type" value="Genomic_DNA"/>
</dbReference>
<feature type="region of interest" description="Disordered" evidence="1">
    <location>
        <begin position="96"/>
        <end position="130"/>
    </location>
</feature>
<name>A0A8E5HNK8_USTVR</name>
<protein>
    <submittedName>
        <fullName evidence="2">Uncharacterized protein</fullName>
    </submittedName>
</protein>
<proteinExistence type="predicted"/>
<dbReference type="KEGG" id="uvi:66063288"/>
<feature type="compositionally biased region" description="Polar residues" evidence="1">
    <location>
        <begin position="108"/>
        <end position="118"/>
    </location>
</feature>
<dbReference type="Proteomes" id="UP000027002">
    <property type="component" value="Chromosome 2"/>
</dbReference>
<reference evidence="2" key="1">
    <citation type="submission" date="2020-03" db="EMBL/GenBank/DDBJ databases">
        <title>A mixture of massive structural variations and highly conserved coding sequences in Ustilaginoidea virens genome.</title>
        <authorList>
            <person name="Zhang K."/>
            <person name="Zhao Z."/>
            <person name="Zhang Z."/>
            <person name="Li Y."/>
            <person name="Hsiang T."/>
            <person name="Sun W."/>
        </authorList>
    </citation>
    <scope>NUCLEOTIDE SEQUENCE</scope>
    <source>
        <strain evidence="2">UV-8b</strain>
    </source>
</reference>
<dbReference type="RefSeq" id="XP_042995942.1">
    <property type="nucleotide sequence ID" value="XM_043140008.1"/>
</dbReference>
<evidence type="ECO:0000313" key="2">
    <source>
        <dbReference type="EMBL" id="QUC18269.1"/>
    </source>
</evidence>
<accession>A0A8E5HNK8</accession>